<dbReference type="Proteomes" id="UP000095200">
    <property type="component" value="Unassembled WGS sequence"/>
</dbReference>
<dbReference type="OrthoDB" id="128578at2"/>
<sequence>MLSLFLAFFCWYLVSGSEKVDTWIEIPLEFVDLPDDYVIRSGLRNRIQIRVRGASGIIRGLDTQHLAYKANLNSLRLGTNTILLNQKNIPLNTSLEVMEISPPRLELEVDRIVSRTIPVEIAWEGELPVDFEMARTFAQPETVTLTGASTVISDMEKVLTKKVDLPADMSKTWQTTIGLDIPEELETDVADVTAFFTLRPKTRSMWVKRPVIIDAPKGVDVSISPTHVRLKLDIPLYLMRQDNWRETIKPQIALVPPFTPGTHEHTYKIVLPEDTVLLEAKPVKLTVTMKTKQVKELE</sequence>
<keyword evidence="2" id="KW-1185">Reference proteome</keyword>
<evidence type="ECO:0000313" key="2">
    <source>
        <dbReference type="Proteomes" id="UP000095200"/>
    </source>
</evidence>
<dbReference type="RefSeq" id="WP_141721038.1">
    <property type="nucleotide sequence ID" value="NZ_BDFE01000006.1"/>
</dbReference>
<dbReference type="PANTHER" id="PTHR37804">
    <property type="entry name" value="CDAA REGULATORY PROTEIN CDAR"/>
    <property type="match status" value="1"/>
</dbReference>
<evidence type="ECO:0000313" key="1">
    <source>
        <dbReference type="EMBL" id="GAU07711.1"/>
    </source>
</evidence>
<comment type="caution">
    <text evidence="1">The sequence shown here is derived from an EMBL/GenBank/DDBJ whole genome shotgun (WGS) entry which is preliminary data.</text>
</comment>
<accession>A0A194AF41</accession>
<organism evidence="1 2">
    <name type="scientific">Desulfoplanes formicivorans</name>
    <dbReference type="NCBI Taxonomy" id="1592317"/>
    <lineage>
        <taxon>Bacteria</taxon>
        <taxon>Pseudomonadati</taxon>
        <taxon>Thermodesulfobacteriota</taxon>
        <taxon>Desulfovibrionia</taxon>
        <taxon>Desulfovibrionales</taxon>
        <taxon>Desulfoplanaceae</taxon>
        <taxon>Desulfoplanes</taxon>
    </lineage>
</organism>
<dbReference type="STRING" id="1592317.DPF_0408"/>
<protein>
    <recommendedName>
        <fullName evidence="3">YbbR family protein</fullName>
    </recommendedName>
</protein>
<dbReference type="Gene3D" id="2.170.120.30">
    <property type="match status" value="1"/>
</dbReference>
<name>A0A194AF41_9BACT</name>
<gene>
    <name evidence="1" type="ORF">DPF_0408</name>
</gene>
<dbReference type="EMBL" id="BDFE01000006">
    <property type="protein sequence ID" value="GAU07711.1"/>
    <property type="molecule type" value="Genomic_DNA"/>
</dbReference>
<reference evidence="2" key="1">
    <citation type="submission" date="2016-06" db="EMBL/GenBank/DDBJ databases">
        <title>Draft genome sequence of Desulfoplanes formicivorans strain Pf12B.</title>
        <authorList>
            <person name="Watanabe M."/>
            <person name="Kojima H."/>
            <person name="Fukui M."/>
        </authorList>
    </citation>
    <scope>NUCLEOTIDE SEQUENCE [LARGE SCALE GENOMIC DNA]</scope>
    <source>
        <strain evidence="2">Pf12B</strain>
    </source>
</reference>
<dbReference type="PANTHER" id="PTHR37804:SF1">
    <property type="entry name" value="CDAA REGULATORY PROTEIN CDAR"/>
    <property type="match status" value="1"/>
</dbReference>
<evidence type="ECO:0008006" key="3">
    <source>
        <dbReference type="Google" id="ProtNLM"/>
    </source>
</evidence>
<proteinExistence type="predicted"/>
<dbReference type="Gene3D" id="2.170.120.40">
    <property type="entry name" value="YbbR-like domain"/>
    <property type="match status" value="1"/>
</dbReference>
<dbReference type="AlphaFoldDB" id="A0A194AF41"/>
<dbReference type="InterPro" id="IPR053154">
    <property type="entry name" value="c-di-AMP_regulator"/>
</dbReference>